<dbReference type="AlphaFoldDB" id="J9G3J9"/>
<keyword evidence="2" id="KW-0472">Membrane</keyword>
<gene>
    <name evidence="3" type="ORF">EVA_10101</name>
</gene>
<evidence type="ECO:0000256" key="2">
    <source>
        <dbReference type="SAM" id="Phobius"/>
    </source>
</evidence>
<dbReference type="EMBL" id="AMCI01002813">
    <property type="protein sequence ID" value="EJX01792.1"/>
    <property type="molecule type" value="Genomic_DNA"/>
</dbReference>
<sequence>MFGYRSEQKLCLGTKGFAAPEQYQGRLTAASDVYGFGKTMWALMGEGKWRQFLSSPSWCYLLFQCCRKDEKRRIPDMETLERKLKALSEKGLRVSGKQLFLVAGLFTLLLFTVSGIFLAGKETKKKQTLPLSQALTQVTQNYYDTSFWEKDQKEQKEVCEKTERELQKLLKAYPKKEEQNRILMLLALNAELAEEDAHARQYYQQLLLFDPDCTEGYGEYGRYLWRKGEKEKSLECFFHYESAESQGERQQEKTPGLLKWEGEMKEYQKERAQ</sequence>
<protein>
    <submittedName>
        <fullName evidence="3">Serine/threonine protein kinase</fullName>
    </submittedName>
</protein>
<evidence type="ECO:0000313" key="3">
    <source>
        <dbReference type="EMBL" id="EJX01792.1"/>
    </source>
</evidence>
<dbReference type="Gene3D" id="1.25.40.10">
    <property type="entry name" value="Tetratricopeptide repeat domain"/>
    <property type="match status" value="1"/>
</dbReference>
<name>J9G3J9_9ZZZZ</name>
<feature type="transmembrane region" description="Helical" evidence="2">
    <location>
        <begin position="99"/>
        <end position="120"/>
    </location>
</feature>
<comment type="caution">
    <text evidence="3">The sequence shown here is derived from an EMBL/GenBank/DDBJ whole genome shotgun (WGS) entry which is preliminary data.</text>
</comment>
<dbReference type="SUPFAM" id="SSF56112">
    <property type="entry name" value="Protein kinase-like (PK-like)"/>
    <property type="match status" value="1"/>
</dbReference>
<dbReference type="GO" id="GO:0004674">
    <property type="term" value="F:protein serine/threonine kinase activity"/>
    <property type="evidence" value="ECO:0007669"/>
    <property type="project" value="UniProtKB-KW"/>
</dbReference>
<keyword evidence="3" id="KW-0418">Kinase</keyword>
<organism evidence="3">
    <name type="scientific">gut metagenome</name>
    <dbReference type="NCBI Taxonomy" id="749906"/>
    <lineage>
        <taxon>unclassified sequences</taxon>
        <taxon>metagenomes</taxon>
        <taxon>organismal metagenomes</taxon>
    </lineage>
</organism>
<dbReference type="Gene3D" id="1.10.510.10">
    <property type="entry name" value="Transferase(Phosphotransferase) domain 1"/>
    <property type="match status" value="1"/>
</dbReference>
<reference evidence="3" key="1">
    <citation type="journal article" date="2012" name="PLoS ONE">
        <title>Gene sets for utilization of primary and secondary nutrition supplies in the distal gut of endangered iberian lynx.</title>
        <authorList>
            <person name="Alcaide M."/>
            <person name="Messina E."/>
            <person name="Richter M."/>
            <person name="Bargiela R."/>
            <person name="Peplies J."/>
            <person name="Huws S.A."/>
            <person name="Newbold C.J."/>
            <person name="Golyshin P.N."/>
            <person name="Simon M.A."/>
            <person name="Lopez G."/>
            <person name="Yakimov M.M."/>
            <person name="Ferrer M."/>
        </authorList>
    </citation>
    <scope>NUCLEOTIDE SEQUENCE</scope>
</reference>
<proteinExistence type="predicted"/>
<keyword evidence="3" id="KW-0808">Transferase</keyword>
<dbReference type="SUPFAM" id="SSF48452">
    <property type="entry name" value="TPR-like"/>
    <property type="match status" value="1"/>
</dbReference>
<dbReference type="InterPro" id="IPR011990">
    <property type="entry name" value="TPR-like_helical_dom_sf"/>
</dbReference>
<feature type="coiled-coil region" evidence="1">
    <location>
        <begin position="152"/>
        <end position="195"/>
    </location>
</feature>
<dbReference type="InterPro" id="IPR011009">
    <property type="entry name" value="Kinase-like_dom_sf"/>
</dbReference>
<accession>J9G3J9</accession>
<keyword evidence="1" id="KW-0175">Coiled coil</keyword>
<keyword evidence="2" id="KW-1133">Transmembrane helix</keyword>
<evidence type="ECO:0000256" key="1">
    <source>
        <dbReference type="SAM" id="Coils"/>
    </source>
</evidence>
<keyword evidence="2" id="KW-0812">Transmembrane</keyword>
<keyword evidence="3" id="KW-0723">Serine/threonine-protein kinase</keyword>